<protein>
    <submittedName>
        <fullName evidence="9">Arabinan endo-1,5-alpha-L-arabinosidase</fullName>
    </submittedName>
</protein>
<dbReference type="InterPro" id="IPR023296">
    <property type="entry name" value="Glyco_hydro_beta-prop_sf"/>
</dbReference>
<evidence type="ECO:0000256" key="1">
    <source>
        <dbReference type="ARBA" id="ARBA00004834"/>
    </source>
</evidence>
<dbReference type="InterPro" id="IPR032291">
    <property type="entry name" value="Abn2_C"/>
</dbReference>
<dbReference type="RefSeq" id="WP_111632558.1">
    <property type="nucleotide sequence ID" value="NZ_QLLR01000002.1"/>
</dbReference>
<dbReference type="InterPro" id="IPR006710">
    <property type="entry name" value="Glyco_hydro_43"/>
</dbReference>
<dbReference type="EMBL" id="QLLR01000002">
    <property type="protein sequence ID" value="RAJ35720.1"/>
    <property type="molecule type" value="Genomic_DNA"/>
</dbReference>
<keyword evidence="4 7" id="KW-0326">Glycosidase</keyword>
<dbReference type="Pfam" id="PF16369">
    <property type="entry name" value="GH43_C"/>
    <property type="match status" value="1"/>
</dbReference>
<dbReference type="Proteomes" id="UP000249754">
    <property type="component" value="Unassembled WGS sequence"/>
</dbReference>
<evidence type="ECO:0000259" key="8">
    <source>
        <dbReference type="Pfam" id="PF16369"/>
    </source>
</evidence>
<evidence type="ECO:0000256" key="7">
    <source>
        <dbReference type="RuleBase" id="RU361187"/>
    </source>
</evidence>
<sequence length="506" mass="56169">MKNHGLNNCRRYCWFAMLIVLCASCKKGNPFDQLGQEVTANQAADFDINQLKDTYPELFSAQYSSMWGPYNVHDPSIFKDGDWFYCYSTDVGYGIAVRPGIQIRKSKDLVNWKFVGWVFNGIPAMGDAYIKKNGAKSNSGLWAPYILKAGQEYRLYYSLASTGFRVSCIGLATASSPEGPWTEKGIAVSSVTAGPGTNAIDPTVAVTPAGEQYMIYGSAWDGLFELKLNPATGLSNTANDPGVRIVRRGKTGNTYNGNLEGPEVVYNPSTKMYYLFVAYDWLSTKYNVRVFRSANPAGPFLDWNGRSADLQEDRGPMLLAPYRFMKHGGWAGVSHPSVFQDNGQFYIATQGRPGVDRAFMVLHVRKLFWTPEGWPLVSPERYANVPQNEVTKAQIAGNYEQLVLGYVKVPGYEAEQADPQYAEAAMTILSADGRINGDANNTWSYTAPWLELRWGGGTFIDKLHVSRERDWENKVESTIVMTGFNGSGTAIWLKKTPSTANQSPIK</sequence>
<dbReference type="AlphaFoldDB" id="A0A327T249"/>
<evidence type="ECO:0000256" key="3">
    <source>
        <dbReference type="ARBA" id="ARBA00022801"/>
    </source>
</evidence>
<comment type="similarity">
    <text evidence="2 7">Belongs to the glycosyl hydrolase 43 family.</text>
</comment>
<feature type="domain" description="Extracellular endo-alpha-(1-&gt;5)-L-arabinanase C-terminal" evidence="8">
    <location>
        <begin position="379"/>
        <end position="492"/>
    </location>
</feature>
<name>A0A327T249_9SPHI</name>
<proteinExistence type="inferred from homology"/>
<dbReference type="PANTHER" id="PTHR43301:SF3">
    <property type="entry name" value="ARABINAN ENDO-1,5-ALPHA-L-ARABINOSIDASE A-RELATED"/>
    <property type="match status" value="1"/>
</dbReference>
<gene>
    <name evidence="9" type="ORF">LY11_00967</name>
</gene>
<comment type="pathway">
    <text evidence="1">Glycan metabolism; L-arabinan degradation.</text>
</comment>
<dbReference type="CDD" id="cd08998">
    <property type="entry name" value="GH43_Arb43a-like"/>
    <property type="match status" value="1"/>
</dbReference>
<dbReference type="OrthoDB" id="9801455at2"/>
<feature type="site" description="Important for catalytic activity, responsible for pKa modulation of the active site Glu and correct orientation of both the proton donor and substrate" evidence="6">
    <location>
        <position position="201"/>
    </location>
</feature>
<comment type="caution">
    <text evidence="9">The sequence shown here is derived from an EMBL/GenBank/DDBJ whole genome shotgun (WGS) entry which is preliminary data.</text>
</comment>
<evidence type="ECO:0000256" key="2">
    <source>
        <dbReference type="ARBA" id="ARBA00009865"/>
    </source>
</evidence>
<dbReference type="Gene3D" id="2.115.10.20">
    <property type="entry name" value="Glycosyl hydrolase domain, family 43"/>
    <property type="match status" value="1"/>
</dbReference>
<evidence type="ECO:0000256" key="5">
    <source>
        <dbReference type="PIRSR" id="PIRSR606710-1"/>
    </source>
</evidence>
<dbReference type="GO" id="GO:0005975">
    <property type="term" value="P:carbohydrate metabolic process"/>
    <property type="evidence" value="ECO:0007669"/>
    <property type="project" value="InterPro"/>
</dbReference>
<accession>A0A327T249</accession>
<evidence type="ECO:0000313" key="10">
    <source>
        <dbReference type="Proteomes" id="UP000249754"/>
    </source>
</evidence>
<feature type="active site" description="Proton acceptor" evidence="5">
    <location>
        <position position="74"/>
    </location>
</feature>
<evidence type="ECO:0000256" key="4">
    <source>
        <dbReference type="ARBA" id="ARBA00023295"/>
    </source>
</evidence>
<dbReference type="SUPFAM" id="SSF75005">
    <property type="entry name" value="Arabinanase/levansucrase/invertase"/>
    <property type="match status" value="1"/>
</dbReference>
<dbReference type="GO" id="GO:0004553">
    <property type="term" value="F:hydrolase activity, hydrolyzing O-glycosyl compounds"/>
    <property type="evidence" value="ECO:0007669"/>
    <property type="project" value="InterPro"/>
</dbReference>
<dbReference type="PANTHER" id="PTHR43301">
    <property type="entry name" value="ARABINAN ENDO-1,5-ALPHA-L-ARABINOSIDASE"/>
    <property type="match status" value="1"/>
</dbReference>
<keyword evidence="3 7" id="KW-0378">Hydrolase</keyword>
<reference evidence="9 10" key="1">
    <citation type="submission" date="2018-06" db="EMBL/GenBank/DDBJ databases">
        <title>Genomic Encyclopedia of Archaeal and Bacterial Type Strains, Phase II (KMG-II): from individual species to whole genera.</title>
        <authorList>
            <person name="Goeker M."/>
        </authorList>
    </citation>
    <scope>NUCLEOTIDE SEQUENCE [LARGE SCALE GENOMIC DNA]</scope>
    <source>
        <strain evidence="9 10">DSM 14825</strain>
    </source>
</reference>
<evidence type="ECO:0000256" key="6">
    <source>
        <dbReference type="PIRSR" id="PIRSR606710-2"/>
    </source>
</evidence>
<feature type="active site" description="Proton donor" evidence="5">
    <location>
        <position position="260"/>
    </location>
</feature>
<organism evidence="9 10">
    <name type="scientific">Pedobacter cryoconitis</name>
    <dbReference type="NCBI Taxonomy" id="188932"/>
    <lineage>
        <taxon>Bacteria</taxon>
        <taxon>Pseudomonadati</taxon>
        <taxon>Bacteroidota</taxon>
        <taxon>Sphingobacteriia</taxon>
        <taxon>Sphingobacteriales</taxon>
        <taxon>Sphingobacteriaceae</taxon>
        <taxon>Pedobacter</taxon>
    </lineage>
</organism>
<dbReference type="InterPro" id="IPR050727">
    <property type="entry name" value="GH43_arabinanases"/>
</dbReference>
<dbReference type="Gene3D" id="2.40.128.10">
    <property type="match status" value="1"/>
</dbReference>
<evidence type="ECO:0000313" key="9">
    <source>
        <dbReference type="EMBL" id="RAJ35720.1"/>
    </source>
</evidence>
<dbReference type="Pfam" id="PF04616">
    <property type="entry name" value="Glyco_hydro_43"/>
    <property type="match status" value="1"/>
</dbReference>